<evidence type="ECO:0000313" key="2">
    <source>
        <dbReference type="Proteomes" id="UP000805614"/>
    </source>
</evidence>
<protein>
    <recommendedName>
        <fullName evidence="3">ATP-binding protein</fullName>
    </recommendedName>
</protein>
<dbReference type="EMBL" id="JABVEC010000018">
    <property type="protein sequence ID" value="MBC6468436.1"/>
    <property type="molecule type" value="Genomic_DNA"/>
</dbReference>
<evidence type="ECO:0008006" key="3">
    <source>
        <dbReference type="Google" id="ProtNLM"/>
    </source>
</evidence>
<proteinExistence type="predicted"/>
<dbReference type="RefSeq" id="WP_187245453.1">
    <property type="nucleotide sequence ID" value="NZ_BAAAOK010000015.1"/>
</dbReference>
<name>A0ABR7LUC3_9ACTN</name>
<comment type="caution">
    <text evidence="1">The sequence shown here is derived from an EMBL/GenBank/DDBJ whole genome shotgun (WGS) entry which is preliminary data.</text>
</comment>
<evidence type="ECO:0000313" key="1">
    <source>
        <dbReference type="EMBL" id="MBC6468436.1"/>
    </source>
</evidence>
<keyword evidence="2" id="KW-1185">Reference proteome</keyword>
<gene>
    <name evidence="1" type="ORF">HKK74_23480</name>
</gene>
<accession>A0ABR7LUC3</accession>
<sequence length="75" mass="8462">MNRSRATTRRQLPGSPFNVPTVAPPVKVFALDDRVTHDKYGLGRVIAVEEGTAVLVDFGPRTERILEPYHKLYKL</sequence>
<reference evidence="1 2" key="1">
    <citation type="submission" date="2020-06" db="EMBL/GenBank/DDBJ databases">
        <title>Actinomadura xiongansis sp. nov., isolated from soil of Baiyangdian.</title>
        <authorList>
            <person name="Zhang X."/>
        </authorList>
    </citation>
    <scope>NUCLEOTIDE SEQUENCE [LARGE SCALE GENOMIC DNA]</scope>
    <source>
        <strain evidence="1 2">HBUM206468</strain>
    </source>
</reference>
<organism evidence="1 2">
    <name type="scientific">Actinomadura alba</name>
    <dbReference type="NCBI Taxonomy" id="406431"/>
    <lineage>
        <taxon>Bacteria</taxon>
        <taxon>Bacillati</taxon>
        <taxon>Actinomycetota</taxon>
        <taxon>Actinomycetes</taxon>
        <taxon>Streptosporangiales</taxon>
        <taxon>Thermomonosporaceae</taxon>
        <taxon>Actinomadura</taxon>
    </lineage>
</organism>
<dbReference type="Proteomes" id="UP000805614">
    <property type="component" value="Unassembled WGS sequence"/>
</dbReference>